<organism evidence="6 7">
    <name type="scientific">Oryza meyeriana var. granulata</name>
    <dbReference type="NCBI Taxonomy" id="110450"/>
    <lineage>
        <taxon>Eukaryota</taxon>
        <taxon>Viridiplantae</taxon>
        <taxon>Streptophyta</taxon>
        <taxon>Embryophyta</taxon>
        <taxon>Tracheophyta</taxon>
        <taxon>Spermatophyta</taxon>
        <taxon>Magnoliopsida</taxon>
        <taxon>Liliopsida</taxon>
        <taxon>Poales</taxon>
        <taxon>Poaceae</taxon>
        <taxon>BOP clade</taxon>
        <taxon>Oryzoideae</taxon>
        <taxon>Oryzeae</taxon>
        <taxon>Oryzinae</taxon>
        <taxon>Oryza</taxon>
        <taxon>Oryza meyeriana</taxon>
    </lineage>
</organism>
<dbReference type="GO" id="GO:0005829">
    <property type="term" value="C:cytosol"/>
    <property type="evidence" value="ECO:0007669"/>
    <property type="project" value="TreeGrafter"/>
</dbReference>
<dbReference type="Pfam" id="PF00733">
    <property type="entry name" value="Asn_synthase"/>
    <property type="match status" value="1"/>
</dbReference>
<dbReference type="Proteomes" id="UP000479710">
    <property type="component" value="Unassembled WGS sequence"/>
</dbReference>
<dbReference type="InterPro" id="IPR050795">
    <property type="entry name" value="Asn_Synthetase"/>
</dbReference>
<keyword evidence="4" id="KW-0732">Signal</keyword>
<sequence>MAAMLVSAATLVVGGCACWSRCGGSGWRLLVLPLPSSAHPPATSLSTTRIVISGEGSDEIFGSYLYFHKAPNKVEFHREMKALHQYDCLRANKATSAWGIEATRPWPSTLTGRWSGLTSEGIRRRPPTNPFYQRSC</sequence>
<dbReference type="GO" id="GO:0004066">
    <property type="term" value="F:asparagine synthase (glutamine-hydrolyzing) activity"/>
    <property type="evidence" value="ECO:0007669"/>
    <property type="project" value="InterPro"/>
</dbReference>
<keyword evidence="2" id="KW-0067">ATP-binding</keyword>
<accession>A0A6G1BQ64</accession>
<evidence type="ECO:0000256" key="3">
    <source>
        <dbReference type="SAM" id="MobiDB-lite"/>
    </source>
</evidence>
<comment type="caution">
    <text evidence="6">The sequence shown here is derived from an EMBL/GenBank/DDBJ whole genome shotgun (WGS) entry which is preliminary data.</text>
</comment>
<evidence type="ECO:0000259" key="5">
    <source>
        <dbReference type="Pfam" id="PF00733"/>
    </source>
</evidence>
<dbReference type="PANTHER" id="PTHR11772">
    <property type="entry name" value="ASPARAGINE SYNTHETASE"/>
    <property type="match status" value="1"/>
</dbReference>
<name>A0A6G1BQ64_9ORYZ</name>
<evidence type="ECO:0000313" key="6">
    <source>
        <dbReference type="EMBL" id="KAF0889901.1"/>
    </source>
</evidence>
<dbReference type="Gene3D" id="3.40.50.620">
    <property type="entry name" value="HUPs"/>
    <property type="match status" value="1"/>
</dbReference>
<evidence type="ECO:0000256" key="4">
    <source>
        <dbReference type="SAM" id="SignalP"/>
    </source>
</evidence>
<dbReference type="AlphaFoldDB" id="A0A6G1BQ64"/>
<keyword evidence="1" id="KW-0547">Nucleotide-binding</keyword>
<feature type="signal peptide" evidence="4">
    <location>
        <begin position="1"/>
        <end position="18"/>
    </location>
</feature>
<dbReference type="GO" id="GO:0005524">
    <property type="term" value="F:ATP binding"/>
    <property type="evidence" value="ECO:0007669"/>
    <property type="project" value="UniProtKB-KW"/>
</dbReference>
<dbReference type="GO" id="GO:0006529">
    <property type="term" value="P:asparagine biosynthetic process"/>
    <property type="evidence" value="ECO:0007669"/>
    <property type="project" value="InterPro"/>
</dbReference>
<evidence type="ECO:0000256" key="1">
    <source>
        <dbReference type="ARBA" id="ARBA00022741"/>
    </source>
</evidence>
<keyword evidence="7" id="KW-1185">Reference proteome</keyword>
<feature type="domain" description="Asparagine synthetase" evidence="5">
    <location>
        <begin position="48"/>
        <end position="72"/>
    </location>
</feature>
<evidence type="ECO:0000256" key="2">
    <source>
        <dbReference type="ARBA" id="ARBA00022840"/>
    </source>
</evidence>
<gene>
    <name evidence="6" type="ORF">E2562_033869</name>
</gene>
<dbReference type="InterPro" id="IPR014729">
    <property type="entry name" value="Rossmann-like_a/b/a_fold"/>
</dbReference>
<protein>
    <recommendedName>
        <fullName evidence="5">Asparagine synthetase domain-containing protein</fullName>
    </recommendedName>
</protein>
<feature type="region of interest" description="Disordered" evidence="3">
    <location>
        <begin position="117"/>
        <end position="136"/>
    </location>
</feature>
<dbReference type="SUPFAM" id="SSF52402">
    <property type="entry name" value="Adenine nucleotide alpha hydrolases-like"/>
    <property type="match status" value="1"/>
</dbReference>
<reference evidence="6 7" key="1">
    <citation type="submission" date="2019-11" db="EMBL/GenBank/DDBJ databases">
        <title>Whole genome sequence of Oryza granulata.</title>
        <authorList>
            <person name="Li W."/>
        </authorList>
    </citation>
    <scope>NUCLEOTIDE SEQUENCE [LARGE SCALE GENOMIC DNA]</scope>
    <source>
        <strain evidence="7">cv. Menghai</strain>
        <tissue evidence="6">Leaf</tissue>
    </source>
</reference>
<dbReference type="PANTHER" id="PTHR11772:SF48">
    <property type="entry name" value="ASPARAGINE SYNTHETASE [GLUTAMINE-HYDROLYZING] 1"/>
    <property type="match status" value="1"/>
</dbReference>
<feature type="chain" id="PRO_5026231694" description="Asparagine synthetase domain-containing protein" evidence="4">
    <location>
        <begin position="19"/>
        <end position="136"/>
    </location>
</feature>
<dbReference type="OrthoDB" id="409189at2759"/>
<dbReference type="InterPro" id="IPR001962">
    <property type="entry name" value="Asn_synthase"/>
</dbReference>
<evidence type="ECO:0000313" key="7">
    <source>
        <dbReference type="Proteomes" id="UP000479710"/>
    </source>
</evidence>
<proteinExistence type="predicted"/>
<dbReference type="EMBL" id="SPHZ02000012">
    <property type="protein sequence ID" value="KAF0889901.1"/>
    <property type="molecule type" value="Genomic_DNA"/>
</dbReference>